<name>D0A5W7_TRYB9</name>
<dbReference type="RefSeq" id="XP_011779332.1">
    <property type="nucleotide sequence ID" value="XM_011781030.1"/>
</dbReference>
<protein>
    <submittedName>
        <fullName evidence="1">Uncharacterized protein</fullName>
    </submittedName>
</protein>
<accession>D0A5W7</accession>
<gene>
    <name evidence="1" type="ORF">TbgDal_XI1850</name>
</gene>
<organism evidence="1 2">
    <name type="scientific">Trypanosoma brucei gambiense (strain MHOM/CI/86/DAL972)</name>
    <dbReference type="NCBI Taxonomy" id="679716"/>
    <lineage>
        <taxon>Eukaryota</taxon>
        <taxon>Discoba</taxon>
        <taxon>Euglenozoa</taxon>
        <taxon>Kinetoplastea</taxon>
        <taxon>Metakinetoplastina</taxon>
        <taxon>Trypanosomatida</taxon>
        <taxon>Trypanosomatidae</taxon>
        <taxon>Trypanosoma</taxon>
    </lineage>
</organism>
<dbReference type="Proteomes" id="UP000002316">
    <property type="component" value="Chromosome 11"/>
</dbReference>
<proteinExistence type="predicted"/>
<dbReference type="KEGG" id="tbg:TbgDal_XI1850"/>
<sequence length="115" mass="13103">MKEEKMKLMFLTTLHTYNDNSDNNKQKSVQGKAVTTAAERTFHRMIKKRKLYSSLSPALDPLVATRETNTSTHTYIHVCIPFSFITPINEDFNNNNNNGCNASHAISDRFSFCTP</sequence>
<dbReference type="EMBL" id="FN554974">
    <property type="protein sequence ID" value="CBH17068.1"/>
    <property type="molecule type" value="Genomic_DNA"/>
</dbReference>
<evidence type="ECO:0000313" key="1">
    <source>
        <dbReference type="EMBL" id="CBH17068.1"/>
    </source>
</evidence>
<reference evidence="2" key="1">
    <citation type="journal article" date="2010" name="PLoS Negl. Trop. Dis.">
        <title>The genome sequence of Trypanosoma brucei gambiense, causative agent of chronic human african trypanosomiasis.</title>
        <authorList>
            <person name="Jackson A.P."/>
            <person name="Sanders M."/>
            <person name="Berry A."/>
            <person name="McQuillan J."/>
            <person name="Aslett M.A."/>
            <person name="Quail M.A."/>
            <person name="Chukualim B."/>
            <person name="Capewell P."/>
            <person name="MacLeod A."/>
            <person name="Melville S.E."/>
            <person name="Gibson W."/>
            <person name="Barry J.D."/>
            <person name="Berriman M."/>
            <person name="Hertz-Fowler C."/>
        </authorList>
    </citation>
    <scope>NUCLEOTIDE SEQUENCE [LARGE SCALE GENOMIC DNA]</scope>
    <source>
        <strain evidence="2">MHOM/CI/86/DAL972</strain>
    </source>
</reference>
<evidence type="ECO:0000313" key="2">
    <source>
        <dbReference type="Proteomes" id="UP000002316"/>
    </source>
</evidence>
<dbReference type="AlphaFoldDB" id="D0A5W7"/>
<dbReference type="GeneID" id="23867073"/>